<dbReference type="Gene3D" id="3.30.40.10">
    <property type="entry name" value="Zinc/RING finger domain, C3HC4 (zinc finger)"/>
    <property type="match status" value="1"/>
</dbReference>
<organism evidence="17 18">
    <name type="scientific">Nepenthes gracilis</name>
    <name type="common">Slender pitcher plant</name>
    <dbReference type="NCBI Taxonomy" id="150966"/>
    <lineage>
        <taxon>Eukaryota</taxon>
        <taxon>Viridiplantae</taxon>
        <taxon>Streptophyta</taxon>
        <taxon>Embryophyta</taxon>
        <taxon>Tracheophyta</taxon>
        <taxon>Spermatophyta</taxon>
        <taxon>Magnoliopsida</taxon>
        <taxon>eudicotyledons</taxon>
        <taxon>Gunneridae</taxon>
        <taxon>Pentapetalae</taxon>
        <taxon>Caryophyllales</taxon>
        <taxon>Nepenthaceae</taxon>
        <taxon>Nepenthes</taxon>
    </lineage>
</organism>
<evidence type="ECO:0000256" key="4">
    <source>
        <dbReference type="ARBA" id="ARBA00022771"/>
    </source>
</evidence>
<gene>
    <name evidence="17" type="ORF">Nepgr_025453</name>
</gene>
<dbReference type="GO" id="GO:0003677">
    <property type="term" value="F:DNA binding"/>
    <property type="evidence" value="ECO:0007669"/>
    <property type="project" value="UniProtKB-UniRule"/>
</dbReference>
<keyword evidence="3" id="KW-0479">Metal-binding</keyword>
<accession>A0AAD3Y127</accession>
<evidence type="ECO:0000256" key="14">
    <source>
        <dbReference type="SAM" id="MobiDB-lite"/>
    </source>
</evidence>
<evidence type="ECO:0000256" key="12">
    <source>
        <dbReference type="PROSITE-ProRule" id="PRU00146"/>
    </source>
</evidence>
<dbReference type="InterPro" id="IPR045876">
    <property type="entry name" value="PRHA-like_PHD-finger"/>
</dbReference>
<evidence type="ECO:0000256" key="2">
    <source>
        <dbReference type="ARBA" id="ARBA00007427"/>
    </source>
</evidence>
<evidence type="ECO:0000256" key="8">
    <source>
        <dbReference type="ARBA" id="ARBA00023155"/>
    </source>
</evidence>
<evidence type="ECO:0000256" key="9">
    <source>
        <dbReference type="ARBA" id="ARBA00023163"/>
    </source>
</evidence>
<dbReference type="FunFam" id="3.30.40.10:FF:000650">
    <property type="entry name" value="Homeobox protein HAT3.1"/>
    <property type="match status" value="1"/>
</dbReference>
<feature type="domain" description="Homeobox" evidence="16">
    <location>
        <begin position="885"/>
        <end position="945"/>
    </location>
</feature>
<feature type="compositionally biased region" description="Acidic residues" evidence="14">
    <location>
        <begin position="654"/>
        <end position="663"/>
    </location>
</feature>
<dbReference type="SUPFAM" id="SSF57903">
    <property type="entry name" value="FYVE/PHD zinc finger"/>
    <property type="match status" value="1"/>
</dbReference>
<dbReference type="InterPro" id="IPR013083">
    <property type="entry name" value="Znf_RING/FYVE/PHD"/>
</dbReference>
<feature type="compositionally biased region" description="Polar residues" evidence="14">
    <location>
        <begin position="431"/>
        <end position="442"/>
    </location>
</feature>
<feature type="DNA-binding region" description="Homeobox" evidence="11">
    <location>
        <begin position="887"/>
        <end position="946"/>
    </location>
</feature>
<evidence type="ECO:0000256" key="13">
    <source>
        <dbReference type="RuleBase" id="RU000682"/>
    </source>
</evidence>
<feature type="domain" description="PHD-type" evidence="15">
    <location>
        <begin position="553"/>
        <end position="610"/>
    </location>
</feature>
<feature type="compositionally biased region" description="Basic and acidic residues" evidence="14">
    <location>
        <begin position="860"/>
        <end position="881"/>
    </location>
</feature>
<proteinExistence type="inferred from homology"/>
<dbReference type="PANTHER" id="PTHR12628">
    <property type="entry name" value="POLYCOMB-LIKE TRANSCRIPTION FACTOR"/>
    <property type="match status" value="1"/>
</dbReference>
<feature type="compositionally biased region" description="Polar residues" evidence="14">
    <location>
        <begin position="367"/>
        <end position="381"/>
    </location>
</feature>
<dbReference type="EMBL" id="BSYO01000026">
    <property type="protein sequence ID" value="GMH23610.1"/>
    <property type="molecule type" value="Genomic_DNA"/>
</dbReference>
<feature type="region of interest" description="Disordered" evidence="14">
    <location>
        <begin position="149"/>
        <end position="172"/>
    </location>
</feature>
<dbReference type="InterPro" id="IPR009057">
    <property type="entry name" value="Homeodomain-like_sf"/>
</dbReference>
<dbReference type="PROSITE" id="PS50016">
    <property type="entry name" value="ZF_PHD_2"/>
    <property type="match status" value="1"/>
</dbReference>
<keyword evidence="4 12" id="KW-0863">Zinc-finger</keyword>
<keyword evidence="10 11" id="KW-0539">Nucleus</keyword>
<feature type="compositionally biased region" description="Polar residues" evidence="14">
    <location>
        <begin position="158"/>
        <end position="170"/>
    </location>
</feature>
<evidence type="ECO:0000256" key="1">
    <source>
        <dbReference type="ARBA" id="ARBA00004123"/>
    </source>
</evidence>
<dbReference type="GO" id="GO:0003682">
    <property type="term" value="F:chromatin binding"/>
    <property type="evidence" value="ECO:0007669"/>
    <property type="project" value="TreeGrafter"/>
</dbReference>
<dbReference type="SMART" id="SM00249">
    <property type="entry name" value="PHD"/>
    <property type="match status" value="1"/>
</dbReference>
<feature type="region of interest" description="Disordered" evidence="14">
    <location>
        <begin position="941"/>
        <end position="1052"/>
    </location>
</feature>
<dbReference type="GO" id="GO:0008270">
    <property type="term" value="F:zinc ion binding"/>
    <property type="evidence" value="ECO:0007669"/>
    <property type="project" value="UniProtKB-KW"/>
</dbReference>
<feature type="compositionally biased region" description="Polar residues" evidence="14">
    <location>
        <begin position="840"/>
        <end position="851"/>
    </location>
</feature>
<evidence type="ECO:0000256" key="7">
    <source>
        <dbReference type="ARBA" id="ARBA00023125"/>
    </source>
</evidence>
<feature type="compositionally biased region" description="Polar residues" evidence="14">
    <location>
        <begin position="1024"/>
        <end position="1042"/>
    </location>
</feature>
<dbReference type="InterPro" id="IPR011011">
    <property type="entry name" value="Znf_FYVE_PHD"/>
</dbReference>
<evidence type="ECO:0000313" key="17">
    <source>
        <dbReference type="EMBL" id="GMH23610.1"/>
    </source>
</evidence>
<dbReference type="AlphaFoldDB" id="A0AAD3Y127"/>
<dbReference type="GO" id="GO:0005634">
    <property type="term" value="C:nucleus"/>
    <property type="evidence" value="ECO:0007669"/>
    <property type="project" value="UniProtKB-SubCell"/>
</dbReference>
<dbReference type="InterPro" id="IPR019786">
    <property type="entry name" value="Zinc_finger_PHD-type_CS"/>
</dbReference>
<dbReference type="CDD" id="cd15504">
    <property type="entry name" value="PHD_PRHA_like"/>
    <property type="match status" value="1"/>
</dbReference>
<dbReference type="Pfam" id="PF00628">
    <property type="entry name" value="PHD"/>
    <property type="match status" value="1"/>
</dbReference>
<evidence type="ECO:0000313" key="18">
    <source>
        <dbReference type="Proteomes" id="UP001279734"/>
    </source>
</evidence>
<evidence type="ECO:0000259" key="16">
    <source>
        <dbReference type="PROSITE" id="PS50071"/>
    </source>
</evidence>
<keyword evidence="6" id="KW-0805">Transcription regulation</keyword>
<comment type="similarity">
    <text evidence="2">Belongs to the PHD-associated homeobox family.</text>
</comment>
<feature type="compositionally biased region" description="Basic and acidic residues" evidence="14">
    <location>
        <begin position="1006"/>
        <end position="1015"/>
    </location>
</feature>
<feature type="compositionally biased region" description="Basic residues" evidence="14">
    <location>
        <begin position="1043"/>
        <end position="1052"/>
    </location>
</feature>
<name>A0AAD3Y127_NEPGR</name>
<feature type="compositionally biased region" description="Low complexity" evidence="14">
    <location>
        <begin position="412"/>
        <end position="422"/>
    </location>
</feature>
<evidence type="ECO:0000256" key="3">
    <source>
        <dbReference type="ARBA" id="ARBA00022723"/>
    </source>
</evidence>
<feature type="compositionally biased region" description="Low complexity" evidence="14">
    <location>
        <begin position="734"/>
        <end position="743"/>
    </location>
</feature>
<keyword evidence="7 11" id="KW-0238">DNA-binding</keyword>
<dbReference type="Proteomes" id="UP001279734">
    <property type="component" value="Unassembled WGS sequence"/>
</dbReference>
<feature type="compositionally biased region" description="Acidic residues" evidence="14">
    <location>
        <begin position="713"/>
        <end position="728"/>
    </location>
</feature>
<feature type="compositionally biased region" description="Basic and acidic residues" evidence="14">
    <location>
        <begin position="983"/>
        <end position="995"/>
    </location>
</feature>
<feature type="region of interest" description="Disordered" evidence="14">
    <location>
        <begin position="366"/>
        <end position="465"/>
    </location>
</feature>
<dbReference type="PROSITE" id="PS01359">
    <property type="entry name" value="ZF_PHD_1"/>
    <property type="match status" value="1"/>
</dbReference>
<feature type="compositionally biased region" description="Basic residues" evidence="14">
    <location>
        <begin position="882"/>
        <end position="891"/>
    </location>
</feature>
<keyword evidence="18" id="KW-1185">Reference proteome</keyword>
<dbReference type="CDD" id="cd00086">
    <property type="entry name" value="homeodomain"/>
    <property type="match status" value="1"/>
</dbReference>
<evidence type="ECO:0000256" key="6">
    <source>
        <dbReference type="ARBA" id="ARBA00023015"/>
    </source>
</evidence>
<dbReference type="PANTHER" id="PTHR12628:SF13">
    <property type="entry name" value="HOMEOBOX PROTEIN HAT3.1"/>
    <property type="match status" value="1"/>
</dbReference>
<comment type="subcellular location">
    <subcellularLocation>
        <location evidence="1 11 13">Nucleus</location>
    </subcellularLocation>
</comment>
<feature type="compositionally biased region" description="Acidic residues" evidence="14">
    <location>
        <begin position="670"/>
        <end position="679"/>
    </location>
</feature>
<evidence type="ECO:0000256" key="5">
    <source>
        <dbReference type="ARBA" id="ARBA00022833"/>
    </source>
</evidence>
<keyword evidence="9" id="KW-0804">Transcription</keyword>
<keyword evidence="5" id="KW-0862">Zinc</keyword>
<evidence type="ECO:0000259" key="15">
    <source>
        <dbReference type="PROSITE" id="PS50016"/>
    </source>
</evidence>
<dbReference type="InterPro" id="IPR001965">
    <property type="entry name" value="Znf_PHD"/>
</dbReference>
<dbReference type="InterPro" id="IPR001356">
    <property type="entry name" value="HD"/>
</dbReference>
<dbReference type="SUPFAM" id="SSF46689">
    <property type="entry name" value="Homeodomain-like"/>
    <property type="match status" value="1"/>
</dbReference>
<feature type="compositionally biased region" description="Polar residues" evidence="14">
    <location>
        <begin position="969"/>
        <end position="978"/>
    </location>
</feature>
<keyword evidence="8 11" id="KW-0371">Homeobox</keyword>
<feature type="compositionally biased region" description="Low complexity" evidence="14">
    <location>
        <begin position="682"/>
        <end position="696"/>
    </location>
</feature>
<dbReference type="GO" id="GO:0045814">
    <property type="term" value="P:negative regulation of gene expression, epigenetic"/>
    <property type="evidence" value="ECO:0007669"/>
    <property type="project" value="TreeGrafter"/>
</dbReference>
<protein>
    <submittedName>
        <fullName evidence="17">Uncharacterized protein</fullName>
    </submittedName>
</protein>
<feature type="compositionally biased region" description="Basic and acidic residues" evidence="14">
    <location>
        <begin position="785"/>
        <end position="794"/>
    </location>
</feature>
<feature type="region of interest" description="Disordered" evidence="14">
    <location>
        <begin position="640"/>
        <end position="891"/>
    </location>
</feature>
<comment type="caution">
    <text evidence="17">The sequence shown here is derived from an EMBL/GenBank/DDBJ whole genome shotgun (WGS) entry which is preliminary data.</text>
</comment>
<evidence type="ECO:0000256" key="10">
    <source>
        <dbReference type="ARBA" id="ARBA00023242"/>
    </source>
</evidence>
<sequence length="1052" mass="116268">MNEAEHVDISPAKLAGVNENVDSTFAGAEQLYNCCYESVYRNPLGDKHHFDPENELGITVVDGTAISNTEPSGESLGLLKSAGERLHMHNNNSETHESSQLKDLVRSGSGKGELADAITALSKCTTAEQLYGSWSPSQIVGEQEDELGLHNKSDENSGRSLSPNKTTSETPHCMDCHSMHNETLEGKILSGYRDVQCEPAESGVMASDYIGAQQWKELTSHKKATVEHPCEFGRQSLHSMLNERIEGSNVDSDFVAAKQFGNISSFKQNASEQLGNLVYGSLHGEQSEQKQITGTEGAQRNPVEGCILVHNCVKIEQPGPSLEDAAKKSIVELLEPTHEEVSKDCFSSKQLEPAPGSVAKDCLSEQLRPTSKDVQTSTQVVSGSLSKDGKKSSRWHRKTSATLVNKKYMLRSSAGSRSVSQSKPEEKSAISVLSSNMKNVSDNGERRGRKGRTSKQMKEKPDDGFSSMRKHLRYILHRMQYEQNLIDAYSSEGWRGQSLDKLRPEKELERAKADIRRSKLKIRAFFQRLDEICAEGRFPDSLFDSEGLIDTDDIFCAKCGSKDVSANNDIILCDGACDRGFHQLCLYPPLRTEEIPPGEEGWLCPACDCKVDCIDLLNDSEGTKLSISDSWEKVFPEEAAAGNGQDNSFGLPSDDSEDNDYDPDGAKDDADVDDDDDDRGESASTSDESDFSSASEDLGDFCSDGQYLGLPSDDSEDDYDPEAPDADELVNQPSSSSDFTSASEDLDVYFNDNGKSRKDGEPPSFPEPDEESNESLPRSSRRHVERLDYKKLYDETYGNDSSDSSADEEWMTVVTPRNRKNPNREAASVSSNGYAPLSVDGTNNTVKQTGHTPRGKTSRSHKEGSKDSYDHLTRGPPERTSRGKNVKRLPYRKLGEAVTQRLHASFKEDQYPDHLTKEKLAEELELTLRQVSKWFDNARWSFNHPSHSKAVPARGASKGPKGRHRKDSGSLNYETTVKSVRVGSEKSKSDTDGRNGQKSVSPQSRMAEKDPDHRTIVQALITPAKQTDFNYSSKTSEAQNSRTLRKRKRSAA</sequence>
<reference evidence="17" key="1">
    <citation type="submission" date="2023-05" db="EMBL/GenBank/DDBJ databases">
        <title>Nepenthes gracilis genome sequencing.</title>
        <authorList>
            <person name="Fukushima K."/>
        </authorList>
    </citation>
    <scope>NUCLEOTIDE SEQUENCE</scope>
    <source>
        <strain evidence="17">SING2019-196</strain>
    </source>
</reference>
<dbReference type="PROSITE" id="PS50071">
    <property type="entry name" value="HOMEOBOX_2"/>
    <property type="match status" value="1"/>
</dbReference>
<evidence type="ECO:0000256" key="11">
    <source>
        <dbReference type="PROSITE-ProRule" id="PRU00108"/>
    </source>
</evidence>
<dbReference type="SMART" id="SM00389">
    <property type="entry name" value="HOX"/>
    <property type="match status" value="1"/>
</dbReference>
<dbReference type="InterPro" id="IPR019787">
    <property type="entry name" value="Znf_PHD-finger"/>
</dbReference>
<dbReference type="Gene3D" id="1.10.10.60">
    <property type="entry name" value="Homeodomain-like"/>
    <property type="match status" value="1"/>
</dbReference>
<dbReference type="Pfam" id="PF00046">
    <property type="entry name" value="Homeodomain"/>
    <property type="match status" value="1"/>
</dbReference>